<dbReference type="InterPro" id="IPR025736">
    <property type="entry name" value="PucR_C-HTH_dom"/>
</dbReference>
<dbReference type="InterPro" id="IPR051448">
    <property type="entry name" value="CdaR-like_regulators"/>
</dbReference>
<name>A0A1M5NKY3_9BACI</name>
<gene>
    <name evidence="5" type="ORF">SAMN05216225_10832</name>
</gene>
<dbReference type="InterPro" id="IPR041522">
    <property type="entry name" value="CdaR_GGDEF"/>
</dbReference>
<feature type="domain" description="Purine catabolism PurC-like" evidence="2">
    <location>
        <begin position="6"/>
        <end position="123"/>
    </location>
</feature>
<evidence type="ECO:0000313" key="5">
    <source>
        <dbReference type="EMBL" id="SHG90117.1"/>
    </source>
</evidence>
<dbReference type="RefSeq" id="WP_072892093.1">
    <property type="nucleotide sequence ID" value="NZ_FQVW01000083.1"/>
</dbReference>
<dbReference type="Gene3D" id="1.10.10.2840">
    <property type="entry name" value="PucR C-terminal helix-turn-helix domain"/>
    <property type="match status" value="1"/>
</dbReference>
<evidence type="ECO:0000313" key="6">
    <source>
        <dbReference type="Proteomes" id="UP000183988"/>
    </source>
</evidence>
<reference evidence="5" key="1">
    <citation type="submission" date="2016-11" db="EMBL/GenBank/DDBJ databases">
        <authorList>
            <person name="Jaros S."/>
            <person name="Januszkiewicz K."/>
            <person name="Wedrychowicz H."/>
        </authorList>
    </citation>
    <scope>NUCLEOTIDE SEQUENCE [LARGE SCALE GENOMIC DNA]</scope>
    <source>
        <strain evidence="5">IBRC-M 10683</strain>
    </source>
</reference>
<dbReference type="Pfam" id="PF17853">
    <property type="entry name" value="GGDEF_2"/>
    <property type="match status" value="1"/>
</dbReference>
<dbReference type="PANTHER" id="PTHR33744:SF1">
    <property type="entry name" value="DNA-BINDING TRANSCRIPTIONAL ACTIVATOR ADER"/>
    <property type="match status" value="1"/>
</dbReference>
<dbReference type="OrthoDB" id="142218at2"/>
<dbReference type="EMBL" id="FQVW01000083">
    <property type="protein sequence ID" value="SHG90117.1"/>
    <property type="molecule type" value="Genomic_DNA"/>
</dbReference>
<proteinExistence type="inferred from homology"/>
<evidence type="ECO:0000259" key="3">
    <source>
        <dbReference type="Pfam" id="PF13556"/>
    </source>
</evidence>
<organism evidence="5 6">
    <name type="scientific">Ornithinibacillus halophilus</name>
    <dbReference type="NCBI Taxonomy" id="930117"/>
    <lineage>
        <taxon>Bacteria</taxon>
        <taxon>Bacillati</taxon>
        <taxon>Bacillota</taxon>
        <taxon>Bacilli</taxon>
        <taxon>Bacillales</taxon>
        <taxon>Bacillaceae</taxon>
        <taxon>Ornithinibacillus</taxon>
    </lineage>
</organism>
<dbReference type="InterPro" id="IPR042070">
    <property type="entry name" value="PucR_C-HTH_sf"/>
</dbReference>
<evidence type="ECO:0000259" key="4">
    <source>
        <dbReference type="Pfam" id="PF17853"/>
    </source>
</evidence>
<keyword evidence="6" id="KW-1185">Reference proteome</keyword>
<sequence length="549" mass="63386">MKKLKELLSQDVMQGSSVIAGENGLDRLVESVETLDTPDMTKFVSKHSLLLTTGFSFKDNPSGLYQLIEQLDKSTCTGIGIKLNRFIHEIPEDVIDLANDLNFPIISIPNTITLTEIGHHLLQFLWENKMDDLFSAYKVQKKFTNMMLKGATLQSLVDQLGYLTNSPVILYNPIISPLICSKAFRGSDMSEVKQQITSHLQETIVYNDLKEKYVTTEFITTDNKPCNITVFPVKTSHPYPHMLALLGFDSEETSYTVIEQASNVISSTLVKNEAVKENERVVKNNFFSSLVDGNYQSTDEVIHRGKHYGLKADEKYACLVCKLDEDRNTNIFQQEQKFNNLSHFIYDLFVNTFSKYEIEHIIFMKNEYFVIILQFPKEFNETLKRSISEIINKFQIRMFKDFETSISFGISNFVNEIIELPVIYREAIDALVTGTALNQKQVIKFYRTKELKELLRTIPGENLRDFYKETLRSLAFPTTNEEKDLVNTLSVYLDHNCEITETSKILFVHRNTVKYRIAKCKKILQYNIHDPDNSLRLRTALLVRNFFTD</sequence>
<dbReference type="AlphaFoldDB" id="A0A1M5NKY3"/>
<dbReference type="PANTHER" id="PTHR33744">
    <property type="entry name" value="CARBOHYDRATE DIACID REGULATOR"/>
    <property type="match status" value="1"/>
</dbReference>
<feature type="domain" description="CdaR GGDEF-like" evidence="4">
    <location>
        <begin position="293"/>
        <end position="431"/>
    </location>
</feature>
<accession>A0A1M5NKY3</accession>
<dbReference type="Pfam" id="PF13556">
    <property type="entry name" value="HTH_30"/>
    <property type="match status" value="1"/>
</dbReference>
<protein>
    <submittedName>
        <fullName evidence="5">Transcriptional regulator, PucR family</fullName>
    </submittedName>
</protein>
<evidence type="ECO:0000259" key="2">
    <source>
        <dbReference type="Pfam" id="PF07905"/>
    </source>
</evidence>
<comment type="similarity">
    <text evidence="1">Belongs to the CdaR family.</text>
</comment>
<dbReference type="Pfam" id="PF07905">
    <property type="entry name" value="PucR"/>
    <property type="match status" value="1"/>
</dbReference>
<dbReference type="STRING" id="930117.SAMN05216225_10832"/>
<evidence type="ECO:0000256" key="1">
    <source>
        <dbReference type="ARBA" id="ARBA00006754"/>
    </source>
</evidence>
<dbReference type="Proteomes" id="UP000183988">
    <property type="component" value="Unassembled WGS sequence"/>
</dbReference>
<feature type="domain" description="PucR C-terminal helix-turn-helix" evidence="3">
    <location>
        <begin position="485"/>
        <end position="542"/>
    </location>
</feature>
<dbReference type="InterPro" id="IPR012914">
    <property type="entry name" value="PucR_dom"/>
</dbReference>